<dbReference type="SUPFAM" id="SSF48371">
    <property type="entry name" value="ARM repeat"/>
    <property type="match status" value="1"/>
</dbReference>
<organism evidence="3 4">
    <name type="scientific">Natronosalvus rutilus</name>
    <dbReference type="NCBI Taxonomy" id="2953753"/>
    <lineage>
        <taxon>Archaea</taxon>
        <taxon>Methanobacteriati</taxon>
        <taxon>Methanobacteriota</taxon>
        <taxon>Stenosarchaea group</taxon>
        <taxon>Halobacteria</taxon>
        <taxon>Halobacteriales</taxon>
        <taxon>Natrialbaceae</taxon>
        <taxon>Natronosalvus</taxon>
    </lineage>
</organism>
<feature type="region of interest" description="Disordered" evidence="1">
    <location>
        <begin position="134"/>
        <end position="186"/>
    </location>
</feature>
<dbReference type="KEGG" id="sawl:NGM29_14215"/>
<reference evidence="3" key="1">
    <citation type="submission" date="2022-06" db="EMBL/GenBank/DDBJ databases">
        <title>Diverse halophilic archaea isolated from saline environments.</title>
        <authorList>
            <person name="Cui H.-L."/>
        </authorList>
    </citation>
    <scope>NUCLEOTIDE SEQUENCE</scope>
    <source>
        <strain evidence="3">WLHS1</strain>
    </source>
</reference>
<evidence type="ECO:0000313" key="4">
    <source>
        <dbReference type="Proteomes" id="UP001056855"/>
    </source>
</evidence>
<dbReference type="InterPro" id="IPR032682">
    <property type="entry name" value="Cnd1_C"/>
</dbReference>
<dbReference type="AlphaFoldDB" id="A0A9E7N9N5"/>
<evidence type="ECO:0000313" key="3">
    <source>
        <dbReference type="EMBL" id="UTF52923.1"/>
    </source>
</evidence>
<dbReference type="EMBL" id="CP100355">
    <property type="protein sequence ID" value="UTF52923.1"/>
    <property type="molecule type" value="Genomic_DNA"/>
</dbReference>
<accession>A0A9E7N9N5</accession>
<dbReference type="InterPro" id="IPR016024">
    <property type="entry name" value="ARM-type_fold"/>
</dbReference>
<dbReference type="InterPro" id="IPR011989">
    <property type="entry name" value="ARM-like"/>
</dbReference>
<dbReference type="GeneID" id="73291223"/>
<feature type="domain" description="Condensin complex subunit 1 C-terminal" evidence="2">
    <location>
        <begin position="24"/>
        <end position="147"/>
    </location>
</feature>
<sequence>MSGDGGGDESPTEGEALFDLGAVVARLSDPDPAVRERGVATVRRTVDRNPSSCLPTVPVLRSMLGASTPDVHRDVAYCLEKLAAESPDDVAPSVPAVVEFLSKSSKSLDEETTNHLLGCLERVAEERPNAVASHVETVSDRLPDSGQERLGVTLESDASSEREDEVSNDEPASSAAPEHVVNFHVK</sequence>
<evidence type="ECO:0000259" key="2">
    <source>
        <dbReference type="Pfam" id="PF12717"/>
    </source>
</evidence>
<keyword evidence="4" id="KW-1185">Reference proteome</keyword>
<dbReference type="Gene3D" id="1.25.10.10">
    <property type="entry name" value="Leucine-rich Repeat Variant"/>
    <property type="match status" value="1"/>
</dbReference>
<dbReference type="Pfam" id="PF12717">
    <property type="entry name" value="Cnd1"/>
    <property type="match status" value="1"/>
</dbReference>
<name>A0A9E7N9N5_9EURY</name>
<protein>
    <recommendedName>
        <fullName evidence="2">Condensin complex subunit 1 C-terminal domain-containing protein</fullName>
    </recommendedName>
</protein>
<gene>
    <name evidence="3" type="ORF">NGM29_14215</name>
</gene>
<evidence type="ECO:0000256" key="1">
    <source>
        <dbReference type="SAM" id="MobiDB-lite"/>
    </source>
</evidence>
<dbReference type="RefSeq" id="WP_254157006.1">
    <property type="nucleotide sequence ID" value="NZ_CP100355.1"/>
</dbReference>
<feature type="compositionally biased region" description="Basic and acidic residues" evidence="1">
    <location>
        <begin position="137"/>
        <end position="147"/>
    </location>
</feature>
<proteinExistence type="predicted"/>
<dbReference type="Proteomes" id="UP001056855">
    <property type="component" value="Chromosome"/>
</dbReference>